<dbReference type="SUPFAM" id="SSF53335">
    <property type="entry name" value="S-adenosyl-L-methionine-dependent methyltransferases"/>
    <property type="match status" value="1"/>
</dbReference>
<dbReference type="PROSITE" id="PS51038">
    <property type="entry name" value="BAH"/>
    <property type="match status" value="1"/>
</dbReference>
<evidence type="ECO:0000256" key="3">
    <source>
        <dbReference type="ARBA" id="ARBA00022603"/>
    </source>
</evidence>
<keyword evidence="5 8" id="KW-0949">S-adenosyl-L-methionine</keyword>
<evidence type="ECO:0000256" key="8">
    <source>
        <dbReference type="PROSITE-ProRule" id="PRU01016"/>
    </source>
</evidence>
<dbReference type="GO" id="GO:0003886">
    <property type="term" value="F:DNA (cytosine-5-)-methyltransferase activity"/>
    <property type="evidence" value="ECO:0007669"/>
    <property type="project" value="UniProtKB-EC"/>
</dbReference>
<dbReference type="EC" id="2.1.1.37" evidence="2"/>
<evidence type="ECO:0000256" key="7">
    <source>
        <dbReference type="ARBA" id="ARBA00023242"/>
    </source>
</evidence>
<sequence>MDQSLRMSSFADSFWEDPLDDELSQLWKGAPIICPKAHLHARFTHVNAFASPAPTESDSSANDSPKRGKARGVGDQLKPPAPEPVPSPPTPTSGRLRVLLPVSTLLTPRSQYEPFEPDCPLLSERSALELLRGAGAQDGNGDIVLEDFAVYCDAAHSPLEMRSLHQLYTKIGHHSYFFDGVLRSGHTRAFVRRVPIHSLPIGNHCSVSEHSIGSEIWIQSAFNSKTDLYYRLGRPALEYARFYKPFLWVADLAKHFVDFLAVMQERKQRVTIQHFRTDFASWLRETHGSAPVFVAWKAQHPSQDFCTSIVANASFLHKEAVGVLGEQYTHYHRIWRDIWTSHRPHPSVEVAPTVVTPYIFDCFRRLPFGQQLAPLALSQKTHGLRREVIQQHRHRFPKSRSTHQTTVPGARMIAVGDTISTPRDTETTGTLWQREVAASFDDVDRWLALVLKITHDACGKRVFDVIWYYRPVDTLCGLMKYPWDNELFLSNHCSCEERSKITEDEVIAVHNVHFGGNHNTDAEFFCRQTYLSEDRSWVSLEESHLFCKHVRPLAPRYHPGDTLLVRVELDSDLSEPCELVSSFGTGRETIWRLRRLLRRRDADPTARHTRPNELVYTQEMIRVATTQLQGPCTVRFFPATDKIPTPYDRDGVGNFFYFTHHRVWQAGRSYVYLPLEACPESLRQGFNPKDDSAKLRGLDLFCGGGNFGRGLEDGGAIEMKWANDYDSTALQTYVANIPDPESFGAYLGSIDDLQRLAIQGQFSKKVPRVGDVDFISGGSPCPGFSNLTNDKTTIKQRKNQSLVAAFASFVDLYRPKYALLENVAGIVQGKANRDQDVFSQLICAMVGLGYQTSFFYLDASSCGSSQRRARVFLAVAAPGYKLPRKPPQTHSTPPYTTKSALGKLPNGQAMAERELASVTPFRFVNAAEATADLPPLYDAKPDICVPFPDHRVAVGMTKLVRSRLAQIPMRPYGINFATAWYGVDRNAPGSGVMTAAERALFSYGKSFNTSRISNAYGRQDPRRLLETGFRDHEVILGLPRQQWRIVGNSVAREVALSLGAVFQAAWTESQELHRRDDRIHDNNDDDDDDDLCEEEPEGITMSEAESTPHVVSHSGTKRSIIVEIRSTKKLKVSAGIDSVVSTSTTPG</sequence>
<protein>
    <recommendedName>
        <fullName evidence="2">DNA (cytosine-5-)-methyltransferase</fullName>
        <ecNumber evidence="2">2.1.1.37</ecNumber>
    </recommendedName>
</protein>
<feature type="compositionally biased region" description="Pro residues" evidence="9">
    <location>
        <begin position="79"/>
        <end position="91"/>
    </location>
</feature>
<evidence type="ECO:0000256" key="5">
    <source>
        <dbReference type="ARBA" id="ARBA00022691"/>
    </source>
</evidence>
<dbReference type="InterPro" id="IPR018117">
    <property type="entry name" value="C5_DNA_meth_AS"/>
</dbReference>
<evidence type="ECO:0000256" key="9">
    <source>
        <dbReference type="SAM" id="MobiDB-lite"/>
    </source>
</evidence>
<proteinExistence type="inferred from homology"/>
<dbReference type="OrthoDB" id="5376140at2759"/>
<evidence type="ECO:0000256" key="1">
    <source>
        <dbReference type="ARBA" id="ARBA00004123"/>
    </source>
</evidence>
<dbReference type="Gene3D" id="3.40.50.150">
    <property type="entry name" value="Vaccinia Virus protein VP39"/>
    <property type="match status" value="1"/>
</dbReference>
<comment type="similarity">
    <text evidence="8">Belongs to the class I-like SAM-binding methyltransferase superfamily. C5-methyltransferase family.</text>
</comment>
<name>A0A084AJ96_STACB</name>
<keyword evidence="6" id="KW-0238">DNA-binding</keyword>
<dbReference type="AlphaFoldDB" id="A0A084AJ96"/>
<dbReference type="InterPro" id="IPR029063">
    <property type="entry name" value="SAM-dependent_MTases_sf"/>
</dbReference>
<dbReference type="InterPro" id="IPR001525">
    <property type="entry name" value="C5_MeTfrase"/>
</dbReference>
<dbReference type="Gene3D" id="2.30.30.490">
    <property type="match status" value="2"/>
</dbReference>
<organism evidence="11 12">
    <name type="scientific">Stachybotrys chartarum (strain CBS 109288 / IBT 7711)</name>
    <name type="common">Toxic black mold</name>
    <name type="synonym">Stilbospora chartarum</name>
    <dbReference type="NCBI Taxonomy" id="1280523"/>
    <lineage>
        <taxon>Eukaryota</taxon>
        <taxon>Fungi</taxon>
        <taxon>Dikarya</taxon>
        <taxon>Ascomycota</taxon>
        <taxon>Pezizomycotina</taxon>
        <taxon>Sordariomycetes</taxon>
        <taxon>Hypocreomycetidae</taxon>
        <taxon>Hypocreales</taxon>
        <taxon>Stachybotryaceae</taxon>
        <taxon>Stachybotrys</taxon>
    </lineage>
</organism>
<dbReference type="EMBL" id="KL648705">
    <property type="protein sequence ID" value="KEY65375.1"/>
    <property type="molecule type" value="Genomic_DNA"/>
</dbReference>
<evidence type="ECO:0000256" key="2">
    <source>
        <dbReference type="ARBA" id="ARBA00011975"/>
    </source>
</evidence>
<keyword evidence="4 8" id="KW-0808">Transferase</keyword>
<dbReference type="GO" id="GO:0003677">
    <property type="term" value="F:DNA binding"/>
    <property type="evidence" value="ECO:0007669"/>
    <property type="project" value="UniProtKB-KW"/>
</dbReference>
<keyword evidence="3 8" id="KW-0489">Methyltransferase</keyword>
<reference evidence="11 12" key="1">
    <citation type="journal article" date="2014" name="BMC Genomics">
        <title>Comparative genome sequencing reveals chemotype-specific gene clusters in the toxigenic black mold Stachybotrys.</title>
        <authorList>
            <person name="Semeiks J."/>
            <person name="Borek D."/>
            <person name="Otwinowski Z."/>
            <person name="Grishin N.V."/>
        </authorList>
    </citation>
    <scope>NUCLEOTIDE SEQUENCE [LARGE SCALE GENOMIC DNA]</scope>
    <source>
        <strain evidence="12">CBS 109288 / IBT 7711</strain>
    </source>
</reference>
<feature type="region of interest" description="Disordered" evidence="9">
    <location>
        <begin position="51"/>
        <end position="97"/>
    </location>
</feature>
<evidence type="ECO:0000313" key="12">
    <source>
        <dbReference type="Proteomes" id="UP000028045"/>
    </source>
</evidence>
<feature type="compositionally biased region" description="Polar residues" evidence="9">
    <location>
        <begin position="54"/>
        <end position="63"/>
    </location>
</feature>
<dbReference type="Proteomes" id="UP000028045">
    <property type="component" value="Unassembled WGS sequence"/>
</dbReference>
<dbReference type="InterPro" id="IPR043151">
    <property type="entry name" value="BAH_sf"/>
</dbReference>
<accession>A0A084AJ96</accession>
<dbReference type="GO" id="GO:0005634">
    <property type="term" value="C:nucleus"/>
    <property type="evidence" value="ECO:0007669"/>
    <property type="project" value="UniProtKB-SubCell"/>
</dbReference>
<evidence type="ECO:0000259" key="10">
    <source>
        <dbReference type="PROSITE" id="PS51038"/>
    </source>
</evidence>
<evidence type="ECO:0000256" key="6">
    <source>
        <dbReference type="ARBA" id="ARBA00023125"/>
    </source>
</evidence>
<evidence type="ECO:0000313" key="11">
    <source>
        <dbReference type="EMBL" id="KEY65375.1"/>
    </source>
</evidence>
<dbReference type="GO" id="GO:0003682">
    <property type="term" value="F:chromatin binding"/>
    <property type="evidence" value="ECO:0007669"/>
    <property type="project" value="InterPro"/>
</dbReference>
<dbReference type="Pfam" id="PF25423">
    <property type="entry name" value="DUF7893"/>
    <property type="match status" value="1"/>
</dbReference>
<gene>
    <name evidence="11" type="ORF">S7711_04272</name>
</gene>
<feature type="domain" description="BAH" evidence="10">
    <location>
        <begin position="411"/>
        <end position="541"/>
    </location>
</feature>
<dbReference type="InterPro" id="IPR050390">
    <property type="entry name" value="C5-Methyltransferase"/>
</dbReference>
<keyword evidence="7" id="KW-0539">Nucleus</keyword>
<dbReference type="PANTHER" id="PTHR10629">
    <property type="entry name" value="CYTOSINE-SPECIFIC METHYLTRANSFERASE"/>
    <property type="match status" value="1"/>
</dbReference>
<dbReference type="GO" id="GO:0044027">
    <property type="term" value="P:negative regulation of gene expression via chromosomal CpG island methylation"/>
    <property type="evidence" value="ECO:0007669"/>
    <property type="project" value="TreeGrafter"/>
</dbReference>
<feature type="active site" evidence="8">
    <location>
        <position position="781"/>
    </location>
</feature>
<dbReference type="InterPro" id="IPR001025">
    <property type="entry name" value="BAH_dom"/>
</dbReference>
<dbReference type="GO" id="GO:0032259">
    <property type="term" value="P:methylation"/>
    <property type="evidence" value="ECO:0007669"/>
    <property type="project" value="UniProtKB-KW"/>
</dbReference>
<comment type="subcellular location">
    <subcellularLocation>
        <location evidence="1">Nucleus</location>
    </subcellularLocation>
</comment>
<dbReference type="Pfam" id="PF00145">
    <property type="entry name" value="DNA_methylase"/>
    <property type="match status" value="1"/>
</dbReference>
<dbReference type="PROSITE" id="PS51679">
    <property type="entry name" value="SAM_MT_C5"/>
    <property type="match status" value="1"/>
</dbReference>
<dbReference type="InterPro" id="IPR057215">
    <property type="entry name" value="DUF7893"/>
</dbReference>
<evidence type="ECO:0000256" key="4">
    <source>
        <dbReference type="ARBA" id="ARBA00022679"/>
    </source>
</evidence>
<dbReference type="PROSITE" id="PS00094">
    <property type="entry name" value="C5_MTASE_1"/>
    <property type="match status" value="1"/>
</dbReference>
<keyword evidence="12" id="KW-1185">Reference proteome</keyword>
<dbReference type="HOGENOM" id="CLU_003836_2_0_1"/>
<dbReference type="PRINTS" id="PR00105">
    <property type="entry name" value="C5METTRFRASE"/>
</dbReference>
<dbReference type="PANTHER" id="PTHR10629:SF54">
    <property type="entry name" value="DNA METHYLTRANSFERASE DIM-2"/>
    <property type="match status" value="1"/>
</dbReference>